<dbReference type="AlphaFoldDB" id="A0A5D3WM56"/>
<dbReference type="Pfam" id="PF00216">
    <property type="entry name" value="Bac_DNA_binding"/>
    <property type="match status" value="1"/>
</dbReference>
<dbReference type="GO" id="GO:0006310">
    <property type="term" value="P:DNA recombination"/>
    <property type="evidence" value="ECO:0007669"/>
    <property type="project" value="UniProtKB-KW"/>
</dbReference>
<keyword evidence="3 6" id="KW-0810">Translation regulation</keyword>
<proteinExistence type="inferred from homology"/>
<dbReference type="EMBL" id="VNIB01000002">
    <property type="protein sequence ID" value="TYO99573.1"/>
    <property type="molecule type" value="Genomic_DNA"/>
</dbReference>
<evidence type="ECO:0000256" key="6">
    <source>
        <dbReference type="RuleBase" id="RU003941"/>
    </source>
</evidence>
<evidence type="ECO:0000256" key="2">
    <source>
        <dbReference type="ARBA" id="ARBA00018700"/>
    </source>
</evidence>
<reference evidence="7 8" key="1">
    <citation type="submission" date="2019-07" db="EMBL/GenBank/DDBJ databases">
        <title>Genomic Encyclopedia of Type Strains, Phase IV (KMG-IV): sequencing the most valuable type-strain genomes for metagenomic binning, comparative biology and taxonomic classification.</title>
        <authorList>
            <person name="Goeker M."/>
        </authorList>
    </citation>
    <scope>NUCLEOTIDE SEQUENCE [LARGE SCALE GENOMIC DNA]</scope>
    <source>
        <strain evidence="7 8">SS015</strain>
    </source>
</reference>
<evidence type="ECO:0000313" key="8">
    <source>
        <dbReference type="Proteomes" id="UP000324159"/>
    </source>
</evidence>
<keyword evidence="6" id="KW-0233">DNA recombination</keyword>
<name>A0A5D3WM56_9BACT</name>
<dbReference type="GO" id="GO:0005694">
    <property type="term" value="C:chromosome"/>
    <property type="evidence" value="ECO:0007669"/>
    <property type="project" value="InterPro"/>
</dbReference>
<keyword evidence="4 6" id="KW-0238">DNA-binding</keyword>
<dbReference type="RefSeq" id="WP_148894801.1">
    <property type="nucleotide sequence ID" value="NZ_VNIB01000002.1"/>
</dbReference>
<keyword evidence="8" id="KW-1185">Reference proteome</keyword>
<dbReference type="GO" id="GO:0003677">
    <property type="term" value="F:DNA binding"/>
    <property type="evidence" value="ECO:0007669"/>
    <property type="project" value="UniProtKB-KW"/>
</dbReference>
<evidence type="ECO:0000256" key="5">
    <source>
        <dbReference type="RuleBase" id="RU003939"/>
    </source>
</evidence>
<dbReference type="SMART" id="SM00411">
    <property type="entry name" value="BHL"/>
    <property type="match status" value="1"/>
</dbReference>
<protein>
    <recommendedName>
        <fullName evidence="2 6">Integration host factor subunit beta</fullName>
    </recommendedName>
</protein>
<evidence type="ECO:0000256" key="4">
    <source>
        <dbReference type="ARBA" id="ARBA00023125"/>
    </source>
</evidence>
<dbReference type="InterPro" id="IPR005685">
    <property type="entry name" value="IHF_beta"/>
</dbReference>
<comment type="caution">
    <text evidence="7">The sequence shown here is derived from an EMBL/GenBank/DDBJ whole genome shotgun (WGS) entry which is preliminary data.</text>
</comment>
<comment type="function">
    <text evidence="6">This protein is one of the two subunits of integration host factor, a specific DNA-binding protein that functions in genetic recombination as well as in transcriptional and translational control.</text>
</comment>
<dbReference type="Proteomes" id="UP000324159">
    <property type="component" value="Unassembled WGS sequence"/>
</dbReference>
<dbReference type="PRINTS" id="PR01727">
    <property type="entry name" value="DNABINDINGHU"/>
</dbReference>
<keyword evidence="6" id="KW-0804">Transcription</keyword>
<dbReference type="NCBIfam" id="NF001222">
    <property type="entry name" value="PRK00199.1"/>
    <property type="match status" value="1"/>
</dbReference>
<dbReference type="CDD" id="cd13836">
    <property type="entry name" value="IHF_B"/>
    <property type="match status" value="1"/>
</dbReference>
<accession>A0A5D3WM56</accession>
<dbReference type="InterPro" id="IPR010992">
    <property type="entry name" value="IHF-like_DNA-bd_dom_sf"/>
</dbReference>
<evidence type="ECO:0000313" key="7">
    <source>
        <dbReference type="EMBL" id="TYO99573.1"/>
    </source>
</evidence>
<evidence type="ECO:0000256" key="3">
    <source>
        <dbReference type="ARBA" id="ARBA00022845"/>
    </source>
</evidence>
<dbReference type="GO" id="GO:0006355">
    <property type="term" value="P:regulation of DNA-templated transcription"/>
    <property type="evidence" value="ECO:0007669"/>
    <property type="project" value="InterPro"/>
</dbReference>
<gene>
    <name evidence="7" type="ORF">EDC39_10296</name>
</gene>
<organism evidence="7 8">
    <name type="scientific">Geothermobacter ehrlichii</name>
    <dbReference type="NCBI Taxonomy" id="213224"/>
    <lineage>
        <taxon>Bacteria</taxon>
        <taxon>Pseudomonadati</taxon>
        <taxon>Thermodesulfobacteriota</taxon>
        <taxon>Desulfuromonadia</taxon>
        <taxon>Desulfuromonadales</taxon>
        <taxon>Geothermobacteraceae</taxon>
        <taxon>Geothermobacter</taxon>
    </lineage>
</organism>
<evidence type="ECO:0000256" key="1">
    <source>
        <dbReference type="ARBA" id="ARBA00010529"/>
    </source>
</evidence>
<dbReference type="PANTHER" id="PTHR33175">
    <property type="entry name" value="DNA-BINDING PROTEIN HU"/>
    <property type="match status" value="1"/>
</dbReference>
<comment type="similarity">
    <text evidence="1 5">Belongs to the bacterial histone-like protein family.</text>
</comment>
<dbReference type="InterPro" id="IPR000119">
    <property type="entry name" value="Hist_DNA-bd"/>
</dbReference>
<keyword evidence="6" id="KW-0805">Transcription regulation</keyword>
<dbReference type="NCBIfam" id="TIGR00988">
    <property type="entry name" value="hip"/>
    <property type="match status" value="1"/>
</dbReference>
<dbReference type="GO" id="GO:0005829">
    <property type="term" value="C:cytosol"/>
    <property type="evidence" value="ECO:0007669"/>
    <property type="project" value="TreeGrafter"/>
</dbReference>
<dbReference type="OrthoDB" id="9804203at2"/>
<dbReference type="SUPFAM" id="SSF47729">
    <property type="entry name" value="IHF-like DNA-binding proteins"/>
    <property type="match status" value="1"/>
</dbReference>
<dbReference type="Gene3D" id="4.10.520.10">
    <property type="entry name" value="IHF-like DNA-binding proteins"/>
    <property type="match status" value="1"/>
</dbReference>
<dbReference type="GO" id="GO:0006417">
    <property type="term" value="P:regulation of translation"/>
    <property type="evidence" value="ECO:0007669"/>
    <property type="project" value="UniProtKB-KW"/>
</dbReference>
<comment type="subunit">
    <text evidence="6">Heterodimer of an alpha and a beta chain.</text>
</comment>
<sequence length="97" mass="10582">MTKSELIEKLSYNAGGLNKKEAEVVVNTIFESIGNALAQGDRVEIRGFGSFTVREREARQARNPKSGEIVSIPAKKTPFFKTGKELRARVNNGNGAS</sequence>
<dbReference type="GO" id="GO:0030527">
    <property type="term" value="F:structural constituent of chromatin"/>
    <property type="evidence" value="ECO:0007669"/>
    <property type="project" value="InterPro"/>
</dbReference>
<dbReference type="PANTHER" id="PTHR33175:SF5">
    <property type="entry name" value="INTEGRATION HOST FACTOR SUBUNIT BETA"/>
    <property type="match status" value="1"/>
</dbReference>